<comment type="similarity">
    <text evidence="5">Belongs to the complex I subunit 1 family.</text>
</comment>
<keyword evidence="8" id="KW-1185">Reference proteome</keyword>
<dbReference type="EMBL" id="CR925678">
    <property type="protein sequence ID" value="CAI26942.1"/>
    <property type="molecule type" value="Genomic_DNA"/>
</dbReference>
<evidence type="ECO:0000256" key="6">
    <source>
        <dbReference type="SAM" id="Phobius"/>
    </source>
</evidence>
<proteinExistence type="inferred from homology"/>
<evidence type="ECO:0000256" key="1">
    <source>
        <dbReference type="ARBA" id="ARBA00004141"/>
    </source>
</evidence>
<organism evidence="7 8">
    <name type="scientific">Ehrlichia ruminantium (strain Welgevonden)</name>
    <dbReference type="NCBI Taxonomy" id="254945"/>
    <lineage>
        <taxon>Bacteria</taxon>
        <taxon>Pseudomonadati</taxon>
        <taxon>Pseudomonadota</taxon>
        <taxon>Alphaproteobacteria</taxon>
        <taxon>Rickettsiales</taxon>
        <taxon>Anaplasmataceae</taxon>
        <taxon>Ehrlichia</taxon>
    </lineage>
</organism>
<dbReference type="PANTHER" id="PTHR11432:SF3">
    <property type="entry name" value="NADH-UBIQUINONE OXIDOREDUCTASE CHAIN 1"/>
    <property type="match status" value="1"/>
</dbReference>
<evidence type="ECO:0000256" key="3">
    <source>
        <dbReference type="ARBA" id="ARBA00022989"/>
    </source>
</evidence>
<accession>A0A0H3M172</accession>
<dbReference type="InterPro" id="IPR001694">
    <property type="entry name" value="NADH_UbQ_OxRdtase_su1/FPO"/>
</dbReference>
<gene>
    <name evidence="7" type="primary">nuoH</name>
    <name evidence="7" type="ordered locus">ERWE_CDS_04480</name>
</gene>
<evidence type="ECO:0000256" key="2">
    <source>
        <dbReference type="ARBA" id="ARBA00022692"/>
    </source>
</evidence>
<sequence length="96" mass="11243">MKLSIGLNIVTVLLATGSLKLGEIVIVRHNMPYWIDLLLLPMAFMFFISALAETNRHPFDLSEAELNYYIVYRYILFVINEKLFHEFVMTLDYLVL</sequence>
<dbReference type="GO" id="GO:0009060">
    <property type="term" value="P:aerobic respiration"/>
    <property type="evidence" value="ECO:0007669"/>
    <property type="project" value="TreeGrafter"/>
</dbReference>
<keyword evidence="3 6" id="KW-1133">Transmembrane helix</keyword>
<dbReference type="GO" id="GO:0003954">
    <property type="term" value="F:NADH dehydrogenase activity"/>
    <property type="evidence" value="ECO:0007669"/>
    <property type="project" value="TreeGrafter"/>
</dbReference>
<dbReference type="KEGG" id="erw:ERWE_CDS_04480"/>
<evidence type="ECO:0000256" key="5">
    <source>
        <dbReference type="RuleBase" id="RU000471"/>
    </source>
</evidence>
<reference evidence="7 8" key="1">
    <citation type="journal article" date="2006" name="J. Bacteriol.">
        <title>Comparative genomic analysis of three strains of Ehrlichia ruminantium reveals an active process of genome size plasticity.</title>
        <authorList>
            <person name="Frutos R."/>
            <person name="Viari A."/>
            <person name="Ferraz C."/>
            <person name="Morgat A."/>
            <person name="Eychenie S."/>
            <person name="Kandassami Y."/>
            <person name="Chantal I."/>
            <person name="Bensaid A."/>
            <person name="Coissac E."/>
            <person name="Vachiery N."/>
            <person name="Demaille J."/>
            <person name="Martinez D."/>
        </authorList>
    </citation>
    <scope>NUCLEOTIDE SEQUENCE [LARGE SCALE GENOMIC DNA]</scope>
    <source>
        <strain evidence="7 8">Welgevonden</strain>
    </source>
</reference>
<name>A0A0H3M172_EHRRW</name>
<dbReference type="GO" id="GO:0005886">
    <property type="term" value="C:plasma membrane"/>
    <property type="evidence" value="ECO:0007669"/>
    <property type="project" value="UniProtKB-SubCell"/>
</dbReference>
<dbReference type="PANTHER" id="PTHR11432">
    <property type="entry name" value="NADH DEHYDROGENASE SUBUNIT 1"/>
    <property type="match status" value="1"/>
</dbReference>
<comment type="subcellular location">
    <subcellularLocation>
        <location evidence="5">Cell membrane</location>
        <topology evidence="5">Multi-pass membrane protein</topology>
    </subcellularLocation>
    <subcellularLocation>
        <location evidence="1">Membrane</location>
        <topology evidence="1">Multi-pass membrane protein</topology>
    </subcellularLocation>
</comment>
<dbReference type="Proteomes" id="UP000001021">
    <property type="component" value="Chromosome"/>
</dbReference>
<keyword evidence="5" id="KW-0520">NAD</keyword>
<evidence type="ECO:0000313" key="7">
    <source>
        <dbReference type="EMBL" id="CAI26942.1"/>
    </source>
</evidence>
<dbReference type="Pfam" id="PF00146">
    <property type="entry name" value="NADHdh"/>
    <property type="match status" value="1"/>
</dbReference>
<evidence type="ECO:0000256" key="4">
    <source>
        <dbReference type="ARBA" id="ARBA00023136"/>
    </source>
</evidence>
<keyword evidence="4 6" id="KW-0472">Membrane</keyword>
<feature type="transmembrane region" description="Helical" evidence="6">
    <location>
        <begin position="32"/>
        <end position="52"/>
    </location>
</feature>
<protein>
    <submittedName>
        <fullName evidence="7">NADH-quinone oxidoreductase chain H</fullName>
    </submittedName>
</protein>
<evidence type="ECO:0000313" key="8">
    <source>
        <dbReference type="Proteomes" id="UP000001021"/>
    </source>
</evidence>
<keyword evidence="2 5" id="KW-0812">Transmembrane</keyword>
<dbReference type="HOGENOM" id="CLU_2355292_0_0_5"/>
<dbReference type="AlphaFoldDB" id="A0A0H3M172"/>